<dbReference type="PANTHER" id="PTHR26450:SF81">
    <property type="entry name" value="OLFACTORY RECEPTOR 51J1"/>
    <property type="match status" value="1"/>
</dbReference>
<dbReference type="InterPro" id="IPR017452">
    <property type="entry name" value="GPCR_Rhodpsn_7TM"/>
</dbReference>
<feature type="transmembrane region" description="Helical" evidence="11">
    <location>
        <begin position="227"/>
        <end position="255"/>
    </location>
</feature>
<feature type="domain" description="G-protein coupled receptors family 1 profile" evidence="12">
    <location>
        <begin position="71"/>
        <end position="322"/>
    </location>
</feature>
<evidence type="ECO:0000256" key="6">
    <source>
        <dbReference type="ARBA" id="ARBA00022989"/>
    </source>
</evidence>
<evidence type="ECO:0000256" key="3">
    <source>
        <dbReference type="ARBA" id="ARBA00022606"/>
    </source>
</evidence>
<comment type="subcellular location">
    <subcellularLocation>
        <location evidence="11">Cell membrane</location>
        <topology evidence="11">Multi-pass membrane protein</topology>
    </subcellularLocation>
    <subcellularLocation>
        <location evidence="2">Membrane</location>
        <topology evidence="2">Multi-pass membrane protein</topology>
    </subcellularLocation>
</comment>
<evidence type="ECO:0000256" key="2">
    <source>
        <dbReference type="ARBA" id="ARBA00004141"/>
    </source>
</evidence>
<evidence type="ECO:0000256" key="4">
    <source>
        <dbReference type="ARBA" id="ARBA00022692"/>
    </source>
</evidence>
<dbReference type="GeneID" id="103122871"/>
<reference evidence="14" key="1">
    <citation type="submission" date="2025-08" db="UniProtKB">
        <authorList>
            <consortium name="RefSeq"/>
        </authorList>
    </citation>
    <scope>IDENTIFICATION</scope>
</reference>
<dbReference type="GO" id="GO:0004984">
    <property type="term" value="F:olfactory receptor activity"/>
    <property type="evidence" value="ECO:0007669"/>
    <property type="project" value="InterPro"/>
</dbReference>
<feature type="transmembrane region" description="Helical" evidence="11">
    <location>
        <begin position="91"/>
        <end position="119"/>
    </location>
</feature>
<name>A0A1S3AE58_ERIEU</name>
<keyword evidence="8 11" id="KW-0472">Membrane</keyword>
<dbReference type="PANTHER" id="PTHR26450">
    <property type="entry name" value="OLFACTORY RECEPTOR 56B1-RELATED"/>
    <property type="match status" value="1"/>
</dbReference>
<dbReference type="Gene3D" id="1.20.1070.10">
    <property type="entry name" value="Rhodopsin 7-helix transmembrane proteins"/>
    <property type="match status" value="1"/>
</dbReference>
<dbReference type="AlphaFoldDB" id="A0A1S3AE58"/>
<dbReference type="PROSITE" id="PS00237">
    <property type="entry name" value="G_PROTEIN_RECEP_F1_1"/>
    <property type="match status" value="1"/>
</dbReference>
<feature type="transmembrane region" description="Helical" evidence="11">
    <location>
        <begin position="267"/>
        <end position="285"/>
    </location>
</feature>
<sequence length="344" mass="38540">MDSRWKKSAQFPVISSTASQYLPMRSYHDIFNISTEFSPATFTLVGIPGLEAEHRWVSIPFCVMYTIIFLGNGTILHVIRTDPALHQPMYFFLAMLAFVELSVSTSTMPTVLGIFLFGINDISFGGCLLQMFSMHSFTLMESGVLLAMSVDRFLAIYSPLRYTAILTVPRIAGICCFIAVRSLLLMLPLVILLKCLPFCGHNSLTLSYCLHSDLIKLPCGDTRPNSILGLFVITFTFGPDILLIVVSYILILHTVLRIASGAGRKKALNTCVSHIFAVLVYYVPMVSLSLVHRFGRHLPRFLQTSMANVYLFFPPVVNPIVYSIKTKEIRHSIVRTLSKRRGEV</sequence>
<dbReference type="PRINTS" id="PR00237">
    <property type="entry name" value="GPCRRHODOPSN"/>
</dbReference>
<dbReference type="GO" id="GO:0005886">
    <property type="term" value="C:plasma membrane"/>
    <property type="evidence" value="ECO:0007669"/>
    <property type="project" value="UniProtKB-SubCell"/>
</dbReference>
<keyword evidence="13" id="KW-1185">Reference proteome</keyword>
<dbReference type="GO" id="GO:0004930">
    <property type="term" value="F:G protein-coupled receptor activity"/>
    <property type="evidence" value="ECO:0007669"/>
    <property type="project" value="UniProtKB-KW"/>
</dbReference>
<organism evidence="13 14">
    <name type="scientific">Erinaceus europaeus</name>
    <name type="common">Western European hedgehog</name>
    <dbReference type="NCBI Taxonomy" id="9365"/>
    <lineage>
        <taxon>Eukaryota</taxon>
        <taxon>Metazoa</taxon>
        <taxon>Chordata</taxon>
        <taxon>Craniata</taxon>
        <taxon>Vertebrata</taxon>
        <taxon>Euteleostomi</taxon>
        <taxon>Mammalia</taxon>
        <taxon>Eutheria</taxon>
        <taxon>Laurasiatheria</taxon>
        <taxon>Eulipotyphla</taxon>
        <taxon>Erinaceidae</taxon>
        <taxon>Erinaceinae</taxon>
        <taxon>Erinaceus</taxon>
    </lineage>
</organism>
<feature type="transmembrane region" description="Helical" evidence="11">
    <location>
        <begin position="56"/>
        <end position="79"/>
    </location>
</feature>
<dbReference type="InterPro" id="IPR000276">
    <property type="entry name" value="GPCR_Rhodpsn"/>
</dbReference>
<accession>A0A1S3AE58</accession>
<feature type="transmembrane region" description="Helical" evidence="11">
    <location>
        <begin position="131"/>
        <end position="150"/>
    </location>
</feature>
<evidence type="ECO:0000259" key="12">
    <source>
        <dbReference type="PROSITE" id="PS50262"/>
    </source>
</evidence>
<evidence type="ECO:0000256" key="7">
    <source>
        <dbReference type="ARBA" id="ARBA00023040"/>
    </source>
</evidence>
<dbReference type="SUPFAM" id="SSF81321">
    <property type="entry name" value="Family A G protein-coupled receptor-like"/>
    <property type="match status" value="1"/>
</dbReference>
<dbReference type="InterPro" id="IPR000725">
    <property type="entry name" value="Olfact_rcpt"/>
</dbReference>
<gene>
    <name evidence="14" type="primary">LOC103122871</name>
</gene>
<protein>
    <recommendedName>
        <fullName evidence="11">Olfactory receptor</fullName>
    </recommendedName>
</protein>
<keyword evidence="9 10" id="KW-0807">Transducer</keyword>
<dbReference type="PRINTS" id="PR00245">
    <property type="entry name" value="OLFACTORYR"/>
</dbReference>
<dbReference type="Pfam" id="PF13853">
    <property type="entry name" value="7tm_4"/>
    <property type="match status" value="1"/>
</dbReference>
<evidence type="ECO:0000256" key="9">
    <source>
        <dbReference type="ARBA" id="ARBA00023224"/>
    </source>
</evidence>
<proteinExistence type="inferred from homology"/>
<feature type="transmembrane region" description="Helical" evidence="11">
    <location>
        <begin position="305"/>
        <end position="324"/>
    </location>
</feature>
<keyword evidence="10" id="KW-0675">Receptor</keyword>
<evidence type="ECO:0000256" key="10">
    <source>
        <dbReference type="RuleBase" id="RU000688"/>
    </source>
</evidence>
<dbReference type="InterPro" id="IPR050402">
    <property type="entry name" value="OR51/52/56-like"/>
</dbReference>
<evidence type="ECO:0000313" key="14">
    <source>
        <dbReference type="RefSeq" id="XP_007533551.3"/>
    </source>
</evidence>
<dbReference type="PROSITE" id="PS50262">
    <property type="entry name" value="G_PROTEIN_RECEP_F1_2"/>
    <property type="match status" value="1"/>
</dbReference>
<evidence type="ECO:0000256" key="11">
    <source>
        <dbReference type="RuleBase" id="RU363047"/>
    </source>
</evidence>
<dbReference type="CDD" id="cd15222">
    <property type="entry name" value="7tmA_OR51-like"/>
    <property type="match status" value="1"/>
</dbReference>
<dbReference type="OrthoDB" id="9444602at2759"/>
<keyword evidence="7 10" id="KW-0297">G-protein coupled receptor</keyword>
<dbReference type="eggNOG" id="ENOG502QVH7">
    <property type="taxonomic scope" value="Eukaryota"/>
</dbReference>
<keyword evidence="5 11" id="KW-0552">Olfaction</keyword>
<keyword evidence="11" id="KW-1003">Cell membrane</keyword>
<evidence type="ECO:0000256" key="8">
    <source>
        <dbReference type="ARBA" id="ARBA00023136"/>
    </source>
</evidence>
<feature type="transmembrane region" description="Helical" evidence="11">
    <location>
        <begin position="171"/>
        <end position="193"/>
    </location>
</feature>
<comment type="function">
    <text evidence="1">Putative odorant or sperm cell receptor.</text>
</comment>
<dbReference type="GO" id="GO:0071396">
    <property type="term" value="P:cellular response to lipid"/>
    <property type="evidence" value="ECO:0007669"/>
    <property type="project" value="UniProtKB-ARBA"/>
</dbReference>
<keyword evidence="4 10" id="KW-0812">Transmembrane</keyword>
<keyword evidence="6 11" id="KW-1133">Transmembrane helix</keyword>
<dbReference type="RefSeq" id="XP_007533551.3">
    <property type="nucleotide sequence ID" value="XM_007533489.3"/>
</dbReference>
<dbReference type="Proteomes" id="UP001652624">
    <property type="component" value="Chromosome 17"/>
</dbReference>
<evidence type="ECO:0000256" key="5">
    <source>
        <dbReference type="ARBA" id="ARBA00022725"/>
    </source>
</evidence>
<feature type="transmembrane region" description="Helical" evidence="11">
    <location>
        <begin position="30"/>
        <end position="50"/>
    </location>
</feature>
<dbReference type="InParanoid" id="A0A1S3AE58"/>
<keyword evidence="3 11" id="KW-0716">Sensory transduction</keyword>
<evidence type="ECO:0000313" key="13">
    <source>
        <dbReference type="Proteomes" id="UP001652624"/>
    </source>
</evidence>
<evidence type="ECO:0000256" key="1">
    <source>
        <dbReference type="ARBA" id="ARBA00003929"/>
    </source>
</evidence>
<comment type="similarity">
    <text evidence="10">Belongs to the G-protein coupled receptor 1 family.</text>
</comment>